<feature type="domain" description="ABC transporter" evidence="8">
    <location>
        <begin position="20"/>
        <end position="271"/>
    </location>
</feature>
<reference evidence="9" key="1">
    <citation type="journal article" date="2014" name="Int. J. Syst. Evol. Microbiol.">
        <title>Complete genome sequence of Corynebacterium casei LMG S-19264T (=DSM 44701T), isolated from a smear-ripened cheese.</title>
        <authorList>
            <consortium name="US DOE Joint Genome Institute (JGI-PGF)"/>
            <person name="Walter F."/>
            <person name="Albersmeier A."/>
            <person name="Kalinowski J."/>
            <person name="Ruckert C."/>
        </authorList>
    </citation>
    <scope>NUCLEOTIDE SEQUENCE</scope>
    <source>
        <strain evidence="9">CGMCC 1.12214</strain>
    </source>
</reference>
<evidence type="ECO:0000256" key="6">
    <source>
        <dbReference type="ARBA" id="ARBA00022840"/>
    </source>
</evidence>
<dbReference type="PROSITE" id="PS50893">
    <property type="entry name" value="ABC_TRANSPORTER_2"/>
    <property type="match status" value="1"/>
</dbReference>
<evidence type="ECO:0000313" key="10">
    <source>
        <dbReference type="Proteomes" id="UP000603912"/>
    </source>
</evidence>
<dbReference type="FunFam" id="3.40.50.300:FF:000016">
    <property type="entry name" value="Oligopeptide ABC transporter ATP-binding component"/>
    <property type="match status" value="1"/>
</dbReference>
<dbReference type="AlphaFoldDB" id="A0A917MHA2"/>
<reference evidence="9" key="2">
    <citation type="submission" date="2020-09" db="EMBL/GenBank/DDBJ databases">
        <authorList>
            <person name="Sun Q."/>
            <person name="Zhou Y."/>
        </authorList>
    </citation>
    <scope>NUCLEOTIDE SEQUENCE</scope>
    <source>
        <strain evidence="9">CGMCC 1.12214</strain>
    </source>
</reference>
<sequence>MTFALDTAAPNAEAPPANALTVEGLTTSIRIAGRWFDAVRDVSFTVGPRETLALVGESGCGKSLTALSIMGLLPAAVGRVSAGRIVVDGVDMTAADEPAREAMRGDRIGMIFQEPMTSLNPVLPIGFQIAESLIQHRGLSKRDARKRVVELMELVRIPAAEERLDAYPHQFSGGMRQRVMIAMALACSPRVLIADEPTTALDVTIQAQVLALLADLQKQVGLAVLLITHNLGVVASVADRVMVMYGGDVVESAPMRSFFKAPTHPYSEALLNAMPRVDRATALAPIPGQVPTLPDMPAGCRFQSRCPLRVDKCAERPPLVPMASDPAHAVRCWVRAGA</sequence>
<keyword evidence="5" id="KW-0547">Nucleotide-binding</keyword>
<protein>
    <submittedName>
        <fullName evidence="9">ABC transporter ATP-binding protein</fullName>
    </submittedName>
</protein>
<keyword evidence="3" id="KW-0813">Transport</keyword>
<evidence type="ECO:0000256" key="7">
    <source>
        <dbReference type="ARBA" id="ARBA00023136"/>
    </source>
</evidence>
<accession>A0A917MHA2</accession>
<dbReference type="Gene3D" id="3.40.50.300">
    <property type="entry name" value="P-loop containing nucleotide triphosphate hydrolases"/>
    <property type="match status" value="1"/>
</dbReference>
<dbReference type="PROSITE" id="PS00211">
    <property type="entry name" value="ABC_TRANSPORTER_1"/>
    <property type="match status" value="1"/>
</dbReference>
<dbReference type="PANTHER" id="PTHR43297">
    <property type="entry name" value="OLIGOPEPTIDE TRANSPORT ATP-BINDING PROTEIN APPD"/>
    <property type="match status" value="1"/>
</dbReference>
<dbReference type="PANTHER" id="PTHR43297:SF2">
    <property type="entry name" value="DIPEPTIDE TRANSPORT ATP-BINDING PROTEIN DPPD"/>
    <property type="match status" value="1"/>
</dbReference>
<evidence type="ECO:0000256" key="3">
    <source>
        <dbReference type="ARBA" id="ARBA00022448"/>
    </source>
</evidence>
<dbReference type="Pfam" id="PF00005">
    <property type="entry name" value="ABC_tran"/>
    <property type="match status" value="1"/>
</dbReference>
<dbReference type="InterPro" id="IPR050388">
    <property type="entry name" value="ABC_Ni/Peptide_Import"/>
</dbReference>
<dbReference type="CDD" id="cd03257">
    <property type="entry name" value="ABC_NikE_OppD_transporters"/>
    <property type="match status" value="1"/>
</dbReference>
<evidence type="ECO:0000256" key="5">
    <source>
        <dbReference type="ARBA" id="ARBA00022741"/>
    </source>
</evidence>
<proteinExistence type="inferred from homology"/>
<dbReference type="InterPro" id="IPR017871">
    <property type="entry name" value="ABC_transporter-like_CS"/>
</dbReference>
<dbReference type="EMBL" id="BMES01000001">
    <property type="protein sequence ID" value="GGH16526.1"/>
    <property type="molecule type" value="Genomic_DNA"/>
</dbReference>
<dbReference type="SUPFAM" id="SSF52540">
    <property type="entry name" value="P-loop containing nucleoside triphosphate hydrolases"/>
    <property type="match status" value="1"/>
</dbReference>
<organism evidence="9 10">
    <name type="scientific">Alsobacter metallidurans</name>
    <dbReference type="NCBI Taxonomy" id="340221"/>
    <lineage>
        <taxon>Bacteria</taxon>
        <taxon>Pseudomonadati</taxon>
        <taxon>Pseudomonadota</taxon>
        <taxon>Alphaproteobacteria</taxon>
        <taxon>Hyphomicrobiales</taxon>
        <taxon>Alsobacteraceae</taxon>
        <taxon>Alsobacter</taxon>
    </lineage>
</organism>
<keyword evidence="10" id="KW-1185">Reference proteome</keyword>
<dbReference type="GO" id="GO:0016887">
    <property type="term" value="F:ATP hydrolysis activity"/>
    <property type="evidence" value="ECO:0007669"/>
    <property type="project" value="InterPro"/>
</dbReference>
<comment type="caution">
    <text evidence="9">The sequence shown here is derived from an EMBL/GenBank/DDBJ whole genome shotgun (WGS) entry which is preliminary data.</text>
</comment>
<dbReference type="SMART" id="SM00382">
    <property type="entry name" value="AAA"/>
    <property type="match status" value="1"/>
</dbReference>
<comment type="similarity">
    <text evidence="2">Belongs to the ABC transporter superfamily.</text>
</comment>
<dbReference type="InterPro" id="IPR003593">
    <property type="entry name" value="AAA+_ATPase"/>
</dbReference>
<dbReference type="GO" id="GO:0005886">
    <property type="term" value="C:plasma membrane"/>
    <property type="evidence" value="ECO:0007669"/>
    <property type="project" value="UniProtKB-SubCell"/>
</dbReference>
<dbReference type="GO" id="GO:0055085">
    <property type="term" value="P:transmembrane transport"/>
    <property type="evidence" value="ECO:0007669"/>
    <property type="project" value="UniProtKB-ARBA"/>
</dbReference>
<comment type="subcellular location">
    <subcellularLocation>
        <location evidence="1">Cell inner membrane</location>
        <topology evidence="1">Peripheral membrane protein</topology>
    </subcellularLocation>
</comment>
<keyword evidence="7" id="KW-0472">Membrane</keyword>
<dbReference type="GO" id="GO:0015833">
    <property type="term" value="P:peptide transport"/>
    <property type="evidence" value="ECO:0007669"/>
    <property type="project" value="InterPro"/>
</dbReference>
<dbReference type="InterPro" id="IPR013563">
    <property type="entry name" value="Oligopep_ABC_C"/>
</dbReference>
<dbReference type="InterPro" id="IPR003439">
    <property type="entry name" value="ABC_transporter-like_ATP-bd"/>
</dbReference>
<evidence type="ECO:0000256" key="1">
    <source>
        <dbReference type="ARBA" id="ARBA00004417"/>
    </source>
</evidence>
<evidence type="ECO:0000313" key="9">
    <source>
        <dbReference type="EMBL" id="GGH16526.1"/>
    </source>
</evidence>
<dbReference type="Pfam" id="PF08352">
    <property type="entry name" value="oligo_HPY"/>
    <property type="match status" value="1"/>
</dbReference>
<dbReference type="RefSeq" id="WP_188517233.1">
    <property type="nucleotide sequence ID" value="NZ_BMES01000001.1"/>
</dbReference>
<dbReference type="Proteomes" id="UP000603912">
    <property type="component" value="Unassembled WGS sequence"/>
</dbReference>
<dbReference type="InterPro" id="IPR027417">
    <property type="entry name" value="P-loop_NTPase"/>
</dbReference>
<evidence type="ECO:0000256" key="2">
    <source>
        <dbReference type="ARBA" id="ARBA00005417"/>
    </source>
</evidence>
<name>A0A917MHA2_9HYPH</name>
<keyword evidence="4" id="KW-1003">Cell membrane</keyword>
<dbReference type="GO" id="GO:0005524">
    <property type="term" value="F:ATP binding"/>
    <property type="evidence" value="ECO:0007669"/>
    <property type="project" value="UniProtKB-KW"/>
</dbReference>
<keyword evidence="6 9" id="KW-0067">ATP-binding</keyword>
<evidence type="ECO:0000256" key="4">
    <source>
        <dbReference type="ARBA" id="ARBA00022475"/>
    </source>
</evidence>
<dbReference type="NCBIfam" id="TIGR01727">
    <property type="entry name" value="oligo_HPY"/>
    <property type="match status" value="1"/>
</dbReference>
<evidence type="ECO:0000259" key="8">
    <source>
        <dbReference type="PROSITE" id="PS50893"/>
    </source>
</evidence>
<gene>
    <name evidence="9" type="ORF">GCM10007036_17300</name>
</gene>